<dbReference type="STRING" id="888743.HMPREF9141_2157"/>
<dbReference type="HOGENOM" id="CLU_3237700_0_0_10"/>
<comment type="caution">
    <text evidence="1">The sequence shown here is derived from an EMBL/GenBank/DDBJ whole genome shotgun (WGS) entry which is preliminary data.</text>
</comment>
<gene>
    <name evidence="1" type="ORF">HMPREF9141_2157</name>
</gene>
<dbReference type="Proteomes" id="UP000005697">
    <property type="component" value="Unassembled WGS sequence"/>
</dbReference>
<evidence type="ECO:0000313" key="2">
    <source>
        <dbReference type="Proteomes" id="UP000005697"/>
    </source>
</evidence>
<evidence type="ECO:0000313" key="1">
    <source>
        <dbReference type="EMBL" id="EGC19264.1"/>
    </source>
</evidence>
<name>F0F990_9BACT</name>
<protein>
    <submittedName>
        <fullName evidence="1">Uncharacterized protein</fullName>
    </submittedName>
</protein>
<dbReference type="EMBL" id="AEWX01000029">
    <property type="protein sequence ID" value="EGC19264.1"/>
    <property type="molecule type" value="Genomic_DNA"/>
</dbReference>
<keyword evidence="2" id="KW-1185">Reference proteome</keyword>
<sequence length="43" mass="3861">MTGAAACLCRTGNGYIHPSLSAAAGSLAGAPGAGAGETALSGV</sequence>
<dbReference type="AlphaFoldDB" id="F0F990"/>
<reference evidence="1 2" key="1">
    <citation type="submission" date="2011-01" db="EMBL/GenBank/DDBJ databases">
        <authorList>
            <person name="Muzny D."/>
            <person name="Qin X."/>
            <person name="Deng J."/>
            <person name="Jiang H."/>
            <person name="Liu Y."/>
            <person name="Qu J."/>
            <person name="Song X.-Z."/>
            <person name="Zhang L."/>
            <person name="Thornton R."/>
            <person name="Coyle M."/>
            <person name="Francisco L."/>
            <person name="Jackson L."/>
            <person name="Javaid M."/>
            <person name="Korchina V."/>
            <person name="Kovar C."/>
            <person name="Mata R."/>
            <person name="Mathew T."/>
            <person name="Ngo R."/>
            <person name="Nguyen L."/>
            <person name="Nguyen N."/>
            <person name="Okwuonu G."/>
            <person name="Ongeri F."/>
            <person name="Pham C."/>
            <person name="Simmons D."/>
            <person name="Wilczek-Boney K."/>
            <person name="Hale W."/>
            <person name="Jakkamsetti A."/>
            <person name="Pham P."/>
            <person name="Ruth R."/>
            <person name="San Lucas F."/>
            <person name="Warren J."/>
            <person name="Zhang J."/>
            <person name="Zhao Z."/>
            <person name="Zhou C."/>
            <person name="Zhu D."/>
            <person name="Lee S."/>
            <person name="Bess C."/>
            <person name="Blankenburg K."/>
            <person name="Forbes L."/>
            <person name="Fu Q."/>
            <person name="Gubbala S."/>
            <person name="Hirani K."/>
            <person name="Jayaseelan J.C."/>
            <person name="Lara F."/>
            <person name="Munidasa M."/>
            <person name="Palculict T."/>
            <person name="Patil S."/>
            <person name="Pu L.-L."/>
            <person name="Saada N."/>
            <person name="Tang L."/>
            <person name="Weissenberger G."/>
            <person name="Zhu Y."/>
            <person name="Hemphill L."/>
            <person name="Shang Y."/>
            <person name="Youmans B."/>
            <person name="Ayvaz T."/>
            <person name="Ross M."/>
            <person name="Santibanez J."/>
            <person name="Aqrawi P."/>
            <person name="Gross S."/>
            <person name="Joshi V."/>
            <person name="Fowler G."/>
            <person name="Nazareth L."/>
            <person name="Reid J."/>
            <person name="Worley K."/>
            <person name="Petrosino J."/>
            <person name="Highlander S."/>
            <person name="Gibbs R."/>
        </authorList>
    </citation>
    <scope>NUCLEOTIDE SEQUENCE [LARGE SCALE GENOMIC DNA]</scope>
    <source>
        <strain evidence="1 2">DSM 16608</strain>
    </source>
</reference>
<proteinExistence type="predicted"/>
<accession>F0F990</accession>
<organism evidence="1 2">
    <name type="scientific">Prevotella multiformis DSM 16608</name>
    <dbReference type="NCBI Taxonomy" id="888743"/>
    <lineage>
        <taxon>Bacteria</taxon>
        <taxon>Pseudomonadati</taxon>
        <taxon>Bacteroidota</taxon>
        <taxon>Bacteroidia</taxon>
        <taxon>Bacteroidales</taxon>
        <taxon>Prevotellaceae</taxon>
        <taxon>Prevotella</taxon>
    </lineage>
</organism>